<comment type="caution">
    <text evidence="3">The sequence shown here is derived from an EMBL/GenBank/DDBJ whole genome shotgun (WGS) entry which is preliminary data.</text>
</comment>
<dbReference type="EMBL" id="JXXZ01000006">
    <property type="protein sequence ID" value="KJZ00508.1"/>
    <property type="molecule type" value="Genomic_DNA"/>
</dbReference>
<protein>
    <recommendedName>
        <fullName evidence="2">ASP external chaperone domain-containing protein</fullName>
    </recommendedName>
</protein>
<evidence type="ECO:0000256" key="1">
    <source>
        <dbReference type="SAM" id="SignalP"/>
    </source>
</evidence>
<dbReference type="eggNOG" id="ENOG502ZNR2">
    <property type="taxonomic scope" value="Bacteria"/>
</dbReference>
<dbReference type="Proteomes" id="UP000033664">
    <property type="component" value="Unassembled WGS sequence"/>
</dbReference>
<dbReference type="RefSeq" id="WP_045979946.1">
    <property type="nucleotide sequence ID" value="NZ_JXXY01000015.1"/>
</dbReference>
<organism evidence="3 4">
    <name type="scientific">Pseudoalteromonas ruthenica</name>
    <dbReference type="NCBI Taxonomy" id="151081"/>
    <lineage>
        <taxon>Bacteria</taxon>
        <taxon>Pseudomonadati</taxon>
        <taxon>Pseudomonadota</taxon>
        <taxon>Gammaproteobacteria</taxon>
        <taxon>Alteromonadales</taxon>
        <taxon>Pseudoalteromonadaceae</taxon>
        <taxon>Pseudoalteromonas</taxon>
    </lineage>
</organism>
<name>A0A0F4PKA4_9GAMM</name>
<dbReference type="GeneID" id="58228321"/>
<evidence type="ECO:0000313" key="4">
    <source>
        <dbReference type="Proteomes" id="UP000033664"/>
    </source>
</evidence>
<proteinExistence type="predicted"/>
<dbReference type="PATRIC" id="fig|151081.8.peg.2750"/>
<gene>
    <name evidence="3" type="ORF">TW72_07455</name>
</gene>
<reference evidence="3 4" key="1">
    <citation type="journal article" date="2015" name="BMC Genomics">
        <title>Genome mining reveals unlocked bioactive potential of marine Gram-negative bacteria.</title>
        <authorList>
            <person name="Machado H."/>
            <person name="Sonnenschein E.C."/>
            <person name="Melchiorsen J."/>
            <person name="Gram L."/>
        </authorList>
    </citation>
    <scope>NUCLEOTIDE SEQUENCE [LARGE SCALE GENOMIC DNA]</scope>
    <source>
        <strain evidence="3 4">S3137</strain>
    </source>
</reference>
<feature type="chain" id="PRO_5002474568" description="ASP external chaperone domain-containing protein" evidence="1">
    <location>
        <begin position="22"/>
        <end position="186"/>
    </location>
</feature>
<evidence type="ECO:0000313" key="3">
    <source>
        <dbReference type="EMBL" id="KJZ00508.1"/>
    </source>
</evidence>
<dbReference type="OrthoDB" id="9961663at2"/>
<keyword evidence="4" id="KW-1185">Reference proteome</keyword>
<sequence>MNKLTTLAIALSAAIMAPVHATTLKSTMDQDNKLSTQDVPAISAAKLERKASVGLYEKVDNVRIVPAYLADPAKTLSVQGTNAYVQANDGAVASDREGLWQGDVMRHSLRGEFATVSGNLVLIPAGDIDAVLNTFDLQMVQQFANGTVLVKPATATELQQLNDQLQASDLVKASKVEVLHKVVDAF</sequence>
<accession>A0A0F4PKA4</accession>
<feature type="signal peptide" evidence="1">
    <location>
        <begin position="1"/>
        <end position="21"/>
    </location>
</feature>
<dbReference type="InterPro" id="IPR040536">
    <property type="entry name" value="ASPCH"/>
</dbReference>
<dbReference type="Pfam" id="PF18492">
    <property type="entry name" value="ORF_2_N"/>
    <property type="match status" value="1"/>
</dbReference>
<dbReference type="AlphaFoldDB" id="A0A0F4PKA4"/>
<evidence type="ECO:0000259" key="2">
    <source>
        <dbReference type="Pfam" id="PF18492"/>
    </source>
</evidence>
<feature type="domain" description="ASP external chaperone" evidence="2">
    <location>
        <begin position="82"/>
        <end position="179"/>
    </location>
</feature>
<keyword evidence="1" id="KW-0732">Signal</keyword>